<name>A0A6L2M063_TANCI</name>
<comment type="caution">
    <text evidence="2">The sequence shown here is derived from an EMBL/GenBank/DDBJ whole genome shotgun (WGS) entry which is preliminary data.</text>
</comment>
<feature type="compositionally biased region" description="Basic and acidic residues" evidence="1">
    <location>
        <begin position="426"/>
        <end position="436"/>
    </location>
</feature>
<organism evidence="2">
    <name type="scientific">Tanacetum cinerariifolium</name>
    <name type="common">Dalmatian daisy</name>
    <name type="synonym">Chrysanthemum cinerariifolium</name>
    <dbReference type="NCBI Taxonomy" id="118510"/>
    <lineage>
        <taxon>Eukaryota</taxon>
        <taxon>Viridiplantae</taxon>
        <taxon>Streptophyta</taxon>
        <taxon>Embryophyta</taxon>
        <taxon>Tracheophyta</taxon>
        <taxon>Spermatophyta</taxon>
        <taxon>Magnoliopsida</taxon>
        <taxon>eudicotyledons</taxon>
        <taxon>Gunneridae</taxon>
        <taxon>Pentapetalae</taxon>
        <taxon>asterids</taxon>
        <taxon>campanulids</taxon>
        <taxon>Asterales</taxon>
        <taxon>Asteraceae</taxon>
        <taxon>Asteroideae</taxon>
        <taxon>Anthemideae</taxon>
        <taxon>Anthemidinae</taxon>
        <taxon>Tanacetum</taxon>
    </lineage>
</organism>
<feature type="region of interest" description="Disordered" evidence="1">
    <location>
        <begin position="364"/>
        <end position="405"/>
    </location>
</feature>
<gene>
    <name evidence="2" type="ORF">Tci_039404</name>
</gene>
<dbReference type="AlphaFoldDB" id="A0A6L2M063"/>
<reference evidence="2" key="1">
    <citation type="journal article" date="2019" name="Sci. Rep.">
        <title>Draft genome of Tanacetum cinerariifolium, the natural source of mosquito coil.</title>
        <authorList>
            <person name="Yamashiro T."/>
            <person name="Shiraishi A."/>
            <person name="Satake H."/>
            <person name="Nakayama K."/>
        </authorList>
    </citation>
    <scope>NUCLEOTIDE SEQUENCE</scope>
</reference>
<feature type="region of interest" description="Disordered" evidence="1">
    <location>
        <begin position="252"/>
        <end position="274"/>
    </location>
</feature>
<feature type="compositionally biased region" description="Low complexity" evidence="1">
    <location>
        <begin position="437"/>
        <end position="466"/>
    </location>
</feature>
<evidence type="ECO:0000256" key="1">
    <source>
        <dbReference type="SAM" id="MobiDB-lite"/>
    </source>
</evidence>
<accession>A0A6L2M063</accession>
<sequence length="477" mass="51603">MLGLKKGESAAYIIKCAASLSEVPVSEEADFGRNEVHVSEEAYVSRTEEHVVEHVIVKEVIDGSSEEDVKQGIDQDVVEAHSDKQVDYDVKGINNKENEIVEPDVDVHLFGISKDVPFNNIGVTNLVPDDILEGDDVDVVNPDGFDSDTSNDNETSNYKRRMQKFSSAKEANDRVYLHSIKSKRMLKLYNNDNIRVRARCEGKVSVFTMSQGTGPTRLNQGMGVRPSISGRAKSDLLVNNICEVFNGKIVGGRPKKKRKRSKNKDEPFVKDGKVSKKGRTITCPSCGNIRHNKATCTGQGLSVAGGQDGSGGAGVVVGITTPTIDPPIIHEDTSLIPTETPTISLITSTIPPTAPTTHYTSLFIHTDSSDDDTPDTPSSPTHEIPPVKVVSPTSQILPAPFGRVGPLPTHRLTMRHSVDYSSSDHFTSDDSLRDSPSDSSSETLSDSSLDALSDSSSSHSYSDHSSPALPPVHDSWA</sequence>
<feature type="compositionally biased region" description="Basic residues" evidence="1">
    <location>
        <begin position="253"/>
        <end position="262"/>
    </location>
</feature>
<dbReference type="EMBL" id="BKCJ010005562">
    <property type="protein sequence ID" value="GEU67426.1"/>
    <property type="molecule type" value="Genomic_DNA"/>
</dbReference>
<feature type="compositionally biased region" description="Basic and acidic residues" evidence="1">
    <location>
        <begin position="263"/>
        <end position="274"/>
    </location>
</feature>
<proteinExistence type="predicted"/>
<feature type="region of interest" description="Disordered" evidence="1">
    <location>
        <begin position="421"/>
        <end position="477"/>
    </location>
</feature>
<protein>
    <submittedName>
        <fullName evidence="2">Zinc finger, SWIM-type</fullName>
    </submittedName>
</protein>
<evidence type="ECO:0000313" key="2">
    <source>
        <dbReference type="EMBL" id="GEU67426.1"/>
    </source>
</evidence>